<name>A0A926IJG2_9BACT</name>
<dbReference type="GO" id="GO:0003700">
    <property type="term" value="F:DNA-binding transcription factor activity"/>
    <property type="evidence" value="ECO:0007669"/>
    <property type="project" value="InterPro"/>
</dbReference>
<dbReference type="SMART" id="SM00388">
    <property type="entry name" value="HisKA"/>
    <property type="match status" value="1"/>
</dbReference>
<dbReference type="Gene3D" id="1.10.10.60">
    <property type="entry name" value="Homeodomain-like"/>
    <property type="match status" value="2"/>
</dbReference>
<dbReference type="FunFam" id="1.10.287.130:FF:000045">
    <property type="entry name" value="Two-component system sensor histidine kinase/response regulator"/>
    <property type="match status" value="1"/>
</dbReference>
<feature type="region of interest" description="Disordered" evidence="7">
    <location>
        <begin position="1065"/>
        <end position="1089"/>
    </location>
</feature>
<dbReference type="Pfam" id="PF00072">
    <property type="entry name" value="Response_reg"/>
    <property type="match status" value="1"/>
</dbReference>
<dbReference type="Pfam" id="PF07495">
    <property type="entry name" value="Y_Y_Y"/>
    <property type="match status" value="1"/>
</dbReference>
<protein>
    <recommendedName>
        <fullName evidence="2">histidine kinase</fullName>
        <ecNumber evidence="2">2.7.13.3</ecNumber>
    </recommendedName>
</protein>
<dbReference type="InterPro" id="IPR011006">
    <property type="entry name" value="CheY-like_superfamily"/>
</dbReference>
<dbReference type="SMART" id="SM00342">
    <property type="entry name" value="HTH_ARAC"/>
    <property type="match status" value="1"/>
</dbReference>
<dbReference type="Pfam" id="PF12833">
    <property type="entry name" value="HTH_18"/>
    <property type="match status" value="1"/>
</dbReference>
<dbReference type="InterPro" id="IPR036097">
    <property type="entry name" value="HisK_dim/P_sf"/>
</dbReference>
<dbReference type="Gene3D" id="2.130.10.10">
    <property type="entry name" value="YVTN repeat-like/Quinoprotein amine dehydrogenase"/>
    <property type="match status" value="2"/>
</dbReference>
<dbReference type="PRINTS" id="PR00344">
    <property type="entry name" value="BCTRLSENSOR"/>
</dbReference>
<evidence type="ECO:0000313" key="11">
    <source>
        <dbReference type="EMBL" id="MBC8592782.1"/>
    </source>
</evidence>
<dbReference type="Pfam" id="PF02518">
    <property type="entry name" value="HATPase_c"/>
    <property type="match status" value="1"/>
</dbReference>
<dbReference type="GO" id="GO:0000155">
    <property type="term" value="F:phosphorelay sensor kinase activity"/>
    <property type="evidence" value="ECO:0007669"/>
    <property type="project" value="InterPro"/>
</dbReference>
<accession>A0A926IJG2</accession>
<keyword evidence="12" id="KW-1185">Reference proteome</keyword>
<dbReference type="InterPro" id="IPR036890">
    <property type="entry name" value="HATPase_C_sf"/>
</dbReference>
<evidence type="ECO:0000259" key="9">
    <source>
        <dbReference type="PROSITE" id="PS50109"/>
    </source>
</evidence>
<dbReference type="SUPFAM" id="SSF46689">
    <property type="entry name" value="Homeodomain-like"/>
    <property type="match status" value="1"/>
</dbReference>
<evidence type="ECO:0000256" key="1">
    <source>
        <dbReference type="ARBA" id="ARBA00000085"/>
    </source>
</evidence>
<comment type="caution">
    <text evidence="11">The sequence shown here is derived from an EMBL/GenBank/DDBJ whole genome shotgun (WGS) entry which is preliminary data.</text>
</comment>
<keyword evidence="4" id="KW-0805">Transcription regulation</keyword>
<dbReference type="Gene3D" id="3.40.50.2300">
    <property type="match status" value="1"/>
</dbReference>
<dbReference type="InterPro" id="IPR003661">
    <property type="entry name" value="HisK_dim/P_dom"/>
</dbReference>
<organism evidence="11 12">
    <name type="scientific">Jilunia laotingensis</name>
    <dbReference type="NCBI Taxonomy" id="2763675"/>
    <lineage>
        <taxon>Bacteria</taxon>
        <taxon>Pseudomonadati</taxon>
        <taxon>Bacteroidota</taxon>
        <taxon>Bacteroidia</taxon>
        <taxon>Bacteroidales</taxon>
        <taxon>Bacteroidaceae</taxon>
        <taxon>Jilunia</taxon>
    </lineage>
</organism>
<dbReference type="SUPFAM" id="SSF55874">
    <property type="entry name" value="ATPase domain of HSP90 chaperone/DNA topoisomerase II/histidine kinase"/>
    <property type="match status" value="1"/>
</dbReference>
<dbReference type="SUPFAM" id="SSF63829">
    <property type="entry name" value="Calcium-dependent phosphotriesterase"/>
    <property type="match status" value="1"/>
</dbReference>
<dbReference type="InterPro" id="IPR011110">
    <property type="entry name" value="Reg_prop"/>
</dbReference>
<dbReference type="Gene3D" id="2.60.40.10">
    <property type="entry name" value="Immunoglobulins"/>
    <property type="match status" value="1"/>
</dbReference>
<evidence type="ECO:0000256" key="6">
    <source>
        <dbReference type="PROSITE-ProRule" id="PRU00169"/>
    </source>
</evidence>
<dbReference type="SUPFAM" id="SSF50998">
    <property type="entry name" value="Quinoprotein alcohol dehydrogenase-like"/>
    <property type="match status" value="1"/>
</dbReference>
<dbReference type="InterPro" id="IPR004358">
    <property type="entry name" value="Sig_transdc_His_kin-like_C"/>
</dbReference>
<dbReference type="InterPro" id="IPR015943">
    <property type="entry name" value="WD40/YVTN_repeat-like_dom_sf"/>
</dbReference>
<dbReference type="InterPro" id="IPR001789">
    <property type="entry name" value="Sig_transdc_resp-reg_receiver"/>
</dbReference>
<feature type="domain" description="Histidine kinase" evidence="9">
    <location>
        <begin position="841"/>
        <end position="1060"/>
    </location>
</feature>
<dbReference type="CDD" id="cd17574">
    <property type="entry name" value="REC_OmpR"/>
    <property type="match status" value="1"/>
</dbReference>
<dbReference type="FunFam" id="2.60.40.10:FF:000791">
    <property type="entry name" value="Two-component system sensor histidine kinase/response regulator"/>
    <property type="match status" value="1"/>
</dbReference>
<evidence type="ECO:0000256" key="7">
    <source>
        <dbReference type="SAM" id="MobiDB-lite"/>
    </source>
</evidence>
<reference evidence="11" key="1">
    <citation type="submission" date="2020-08" db="EMBL/GenBank/DDBJ databases">
        <title>Genome public.</title>
        <authorList>
            <person name="Liu C."/>
            <person name="Sun Q."/>
        </authorList>
    </citation>
    <scope>NUCLEOTIDE SEQUENCE</scope>
    <source>
        <strain evidence="11">N12</strain>
    </source>
</reference>
<dbReference type="EMBL" id="JACRTF010000001">
    <property type="protein sequence ID" value="MBC8592782.1"/>
    <property type="molecule type" value="Genomic_DNA"/>
</dbReference>
<dbReference type="EC" id="2.7.13.3" evidence="2"/>
<dbReference type="Pfam" id="PF07494">
    <property type="entry name" value="Reg_prop"/>
    <property type="match status" value="4"/>
</dbReference>
<feature type="modified residue" description="4-aspartylphosphate" evidence="6">
    <location>
        <position position="1145"/>
    </location>
</feature>
<gene>
    <name evidence="11" type="ORF">H8744_05855</name>
</gene>
<evidence type="ECO:0000256" key="5">
    <source>
        <dbReference type="ARBA" id="ARBA00023163"/>
    </source>
</evidence>
<dbReference type="Pfam" id="PF00512">
    <property type="entry name" value="HisKA"/>
    <property type="match status" value="1"/>
</dbReference>
<dbReference type="InterPro" id="IPR011123">
    <property type="entry name" value="Y_Y_Y"/>
</dbReference>
<comment type="catalytic activity">
    <reaction evidence="1">
        <text>ATP + protein L-histidine = ADP + protein N-phospho-L-histidine.</text>
        <dbReference type="EC" id="2.7.13.3"/>
    </reaction>
</comment>
<dbReference type="Gene3D" id="3.30.565.10">
    <property type="entry name" value="Histidine kinase-like ATPase, C-terminal domain"/>
    <property type="match status" value="1"/>
</dbReference>
<dbReference type="SUPFAM" id="SSF47384">
    <property type="entry name" value="Homodimeric domain of signal transducing histidine kinase"/>
    <property type="match status" value="1"/>
</dbReference>
<dbReference type="Gene3D" id="1.10.287.130">
    <property type="match status" value="1"/>
</dbReference>
<keyword evidence="3 6" id="KW-0597">Phosphoprotein</keyword>
<dbReference type="InterPro" id="IPR009057">
    <property type="entry name" value="Homeodomain-like_sf"/>
</dbReference>
<evidence type="ECO:0000256" key="2">
    <source>
        <dbReference type="ARBA" id="ARBA00012438"/>
    </source>
</evidence>
<dbReference type="InterPro" id="IPR003594">
    <property type="entry name" value="HATPase_dom"/>
</dbReference>
<sequence>MMALKVFIRFVIVWGIALMSVVNTHASENLIFEHFNMENGLSQNTINSIIQDDYGFMWFGTKDGLNRFDGLTFKVYRHIPNDLTSLGSSYILSLCKDTDGVLWVGTDVGLYAYDTTNDNFHPLSDKAADGKSITERVNDINVDKNGDIWLTAGPQGVFKYSKAENRLYHYDLNDHVYAQCLEMDDKGRIWVGALNGGLFLYNHLRKQFEKMETKGFDLSQCNTNVLLCSDNRMYVGTTELGLLVLTEDGTLMTVENKNKELNLNASLIHSIERKSSSEILIGTEIGLVLYNEISKETIRYYHQVSNSRSISDSAIYSIYKDREKGIWLGTYFDGINYLPYQFSPFMQYYPQQDYLSISGERIREMCQDGMGRIWIGSEDNGLSCFDTKTKKFISYKQQRIGAFPNLLNVHGLACDDRYLWIGYYNGGIDRYDLLTGELRYMSLSEKIGCKVNEDVFSLYCSQADRKLWIGTVRGVYTYDIMEDKMTCIHELGNIFVYDIKQDKNGCFWFATLGSGVICYHPETQKRTSYVYNEKDDHSLPSNKVLSTHISSTGEVWFTTEGGGICRYDRKKDNFIRFNERNGLPNGVAYQIVEDSETNFWFGTNNGLVKLDTKTGDVQTYTHNNGLISNQFNYKSGLIDANGVIYFGMVKGMIAFDPRTFVENNYKPTVALTSFSLFNEEVKIGSDSPLKQSINTTGSITLQHDQSTFAFEFVVLSFSSPKQNRYAYKMEGLDKEWNLLDRNNRIFYSNLPPGDYVFKVKGANSYGIWSEVEKSLDIHILPPFYLSRTARICYWLFGVLFLCGMYILLRKRFINKHKKQIAAIEKEKEQEAIEAKIDFFTNVTHEIRTPLTLISSPLEYLLEDKDLKDNVRENLMVMQQNTRRLLQLSNQLLDFQRIENKGLKLYFADTNISQILSDTYNRFLPTARQRSLDCSLDIPDEPVWAKVDCEAFVKIVSNLLVNAIKYTFTYIKVELKLTEKADAFLLIVENDGHLIGENLKEKIFEPFYQIKDGEKGYAGNGSGLGLPLAKGLAQMHDGSLIYQVSPDGAANRFILSLPLKVDEKRVSDSEQDVETEAGANENNESTMVDSVPTKEGSTILLVEDNIDLLELMTKWLSPDYTIIKAVNGLVALQQLENKDVDLIVSDIMMPELDGLGLLKEVRSNYKFSHIPVIFLTAKNNLNSKIESLDSGADAYIEKPFSFSFLKAQIANLLEKRKEVKRLFSLYPIDAINSMAFNDTDQKFLAEVNQIIENNIDNPELNIDLLSGELGLSRSTLNRKFKGISELSPNEYIRLYRLKKAAAYLKSGKYRINEIVFLTGFSTSSYFAKCFQKQFGVLPKEYINICKDENEQKQ</sequence>
<dbReference type="SMART" id="SM00448">
    <property type="entry name" value="REC"/>
    <property type="match status" value="1"/>
</dbReference>
<dbReference type="Proteomes" id="UP000651085">
    <property type="component" value="Unassembled WGS sequence"/>
</dbReference>
<dbReference type="PANTHER" id="PTHR43547">
    <property type="entry name" value="TWO-COMPONENT HISTIDINE KINASE"/>
    <property type="match status" value="1"/>
</dbReference>
<evidence type="ECO:0000259" key="8">
    <source>
        <dbReference type="PROSITE" id="PS01124"/>
    </source>
</evidence>
<dbReference type="PANTHER" id="PTHR43547:SF2">
    <property type="entry name" value="HYBRID SIGNAL TRANSDUCTION HISTIDINE KINASE C"/>
    <property type="match status" value="1"/>
</dbReference>
<dbReference type="PROSITE" id="PS50109">
    <property type="entry name" value="HIS_KIN"/>
    <property type="match status" value="1"/>
</dbReference>
<proteinExistence type="predicted"/>
<feature type="domain" description="Response regulatory" evidence="10">
    <location>
        <begin position="1097"/>
        <end position="1212"/>
    </location>
</feature>
<evidence type="ECO:0000313" key="12">
    <source>
        <dbReference type="Proteomes" id="UP000651085"/>
    </source>
</evidence>
<dbReference type="CDD" id="cd00075">
    <property type="entry name" value="HATPase"/>
    <property type="match status" value="1"/>
</dbReference>
<dbReference type="InterPro" id="IPR011047">
    <property type="entry name" value="Quinoprotein_ADH-like_sf"/>
</dbReference>
<dbReference type="PROSITE" id="PS01124">
    <property type="entry name" value="HTH_ARAC_FAMILY_2"/>
    <property type="match status" value="1"/>
</dbReference>
<evidence type="ECO:0000256" key="4">
    <source>
        <dbReference type="ARBA" id="ARBA00023015"/>
    </source>
</evidence>
<dbReference type="SUPFAM" id="SSF52172">
    <property type="entry name" value="CheY-like"/>
    <property type="match status" value="1"/>
</dbReference>
<dbReference type="InterPro" id="IPR018060">
    <property type="entry name" value="HTH_AraC"/>
</dbReference>
<dbReference type="PROSITE" id="PS50110">
    <property type="entry name" value="RESPONSE_REGULATORY"/>
    <property type="match status" value="1"/>
</dbReference>
<dbReference type="CDD" id="cd00082">
    <property type="entry name" value="HisKA"/>
    <property type="match status" value="1"/>
</dbReference>
<dbReference type="InterPro" id="IPR005467">
    <property type="entry name" value="His_kinase_dom"/>
</dbReference>
<feature type="domain" description="HTH araC/xylS-type" evidence="8">
    <location>
        <begin position="1244"/>
        <end position="1343"/>
    </location>
</feature>
<dbReference type="InterPro" id="IPR013783">
    <property type="entry name" value="Ig-like_fold"/>
</dbReference>
<evidence type="ECO:0000259" key="10">
    <source>
        <dbReference type="PROSITE" id="PS50110"/>
    </source>
</evidence>
<keyword evidence="5" id="KW-0804">Transcription</keyword>
<dbReference type="GO" id="GO:0043565">
    <property type="term" value="F:sequence-specific DNA binding"/>
    <property type="evidence" value="ECO:0007669"/>
    <property type="project" value="InterPro"/>
</dbReference>
<evidence type="ECO:0000256" key="3">
    <source>
        <dbReference type="ARBA" id="ARBA00022553"/>
    </source>
</evidence>
<dbReference type="SMART" id="SM00387">
    <property type="entry name" value="HATPase_c"/>
    <property type="match status" value="1"/>
</dbReference>